<gene>
    <name evidence="1" type="ORF">CGOC_LOCUS10233</name>
</gene>
<evidence type="ECO:0000313" key="1">
    <source>
        <dbReference type="EMBL" id="VDN25891.1"/>
    </source>
</evidence>
<accession>A0A3P7N4B9</accession>
<name>A0A3P7N4B9_CYLGO</name>
<reference evidence="1 2" key="1">
    <citation type="submission" date="2018-11" db="EMBL/GenBank/DDBJ databases">
        <authorList>
            <consortium name="Pathogen Informatics"/>
        </authorList>
    </citation>
    <scope>NUCLEOTIDE SEQUENCE [LARGE SCALE GENOMIC DNA]</scope>
</reference>
<keyword evidence="2" id="KW-1185">Reference proteome</keyword>
<proteinExistence type="predicted"/>
<dbReference type="EMBL" id="UYRV01110275">
    <property type="protein sequence ID" value="VDN25891.1"/>
    <property type="molecule type" value="Genomic_DNA"/>
</dbReference>
<sequence>MCQLHGVPASPVWPPSLKLCIFFANMLSDHFLRGSVGEAESQFIGKD</sequence>
<evidence type="ECO:0000313" key="2">
    <source>
        <dbReference type="Proteomes" id="UP000271889"/>
    </source>
</evidence>
<dbReference type="AlphaFoldDB" id="A0A3P7N4B9"/>
<protein>
    <submittedName>
        <fullName evidence="1">Uncharacterized protein</fullName>
    </submittedName>
</protein>
<dbReference type="Proteomes" id="UP000271889">
    <property type="component" value="Unassembled WGS sequence"/>
</dbReference>
<organism evidence="1 2">
    <name type="scientific">Cylicostephanus goldi</name>
    <name type="common">Nematode worm</name>
    <dbReference type="NCBI Taxonomy" id="71465"/>
    <lineage>
        <taxon>Eukaryota</taxon>
        <taxon>Metazoa</taxon>
        <taxon>Ecdysozoa</taxon>
        <taxon>Nematoda</taxon>
        <taxon>Chromadorea</taxon>
        <taxon>Rhabditida</taxon>
        <taxon>Rhabditina</taxon>
        <taxon>Rhabditomorpha</taxon>
        <taxon>Strongyloidea</taxon>
        <taxon>Strongylidae</taxon>
        <taxon>Cylicostephanus</taxon>
    </lineage>
</organism>